<evidence type="ECO:0000256" key="3">
    <source>
        <dbReference type="ARBA" id="ARBA00023163"/>
    </source>
</evidence>
<evidence type="ECO:0000256" key="1">
    <source>
        <dbReference type="ARBA" id="ARBA00023015"/>
    </source>
</evidence>
<name>D0LF93_GORB4</name>
<dbReference type="eggNOG" id="COG1609">
    <property type="taxonomic scope" value="Bacteria"/>
</dbReference>
<dbReference type="Proteomes" id="UP000001219">
    <property type="component" value="Chromosome"/>
</dbReference>
<gene>
    <name evidence="6" type="ordered locus">Gbro_3599</name>
</gene>
<keyword evidence="7" id="KW-1185">Reference proteome</keyword>
<dbReference type="GO" id="GO:0003700">
    <property type="term" value="F:DNA-binding transcription factor activity"/>
    <property type="evidence" value="ECO:0007669"/>
    <property type="project" value="TreeGrafter"/>
</dbReference>
<dbReference type="OrthoDB" id="3227375at2"/>
<evidence type="ECO:0000313" key="6">
    <source>
        <dbReference type="EMBL" id="ACY22788.1"/>
    </source>
</evidence>
<reference evidence="6 7" key="2">
    <citation type="journal article" date="2010" name="Stand. Genomic Sci.">
        <title>Complete genome sequence of Gordonia bronchialis type strain (3410).</title>
        <authorList>
            <person name="Ivanova N."/>
            <person name="Sikorski J."/>
            <person name="Jando M."/>
            <person name="Lapidus A."/>
            <person name="Nolan M."/>
            <person name="Lucas S."/>
            <person name="Del Rio T.G."/>
            <person name="Tice H."/>
            <person name="Copeland A."/>
            <person name="Cheng J.F."/>
            <person name="Chen F."/>
            <person name="Bruce D."/>
            <person name="Goodwin L."/>
            <person name="Pitluck S."/>
            <person name="Mavromatis K."/>
            <person name="Ovchinnikova G."/>
            <person name="Pati A."/>
            <person name="Chen A."/>
            <person name="Palaniappan K."/>
            <person name="Land M."/>
            <person name="Hauser L."/>
            <person name="Chang Y.J."/>
            <person name="Jeffries C.D."/>
            <person name="Chain P."/>
            <person name="Saunders E."/>
            <person name="Han C."/>
            <person name="Detter J.C."/>
            <person name="Brettin T."/>
            <person name="Rohde M."/>
            <person name="Goker M."/>
            <person name="Bristow J."/>
            <person name="Eisen J.A."/>
            <person name="Markowitz V."/>
            <person name="Hugenholtz P."/>
            <person name="Klenk H.P."/>
            <person name="Kyrpides N.C."/>
        </authorList>
    </citation>
    <scope>NUCLEOTIDE SEQUENCE [LARGE SCALE GENOMIC DNA]</scope>
    <source>
        <strain evidence="7">ATCC 25592 / DSM 43247 / BCRC 13721 / JCM 3198 / KCTC 3076 / NBRC 16047 / NCTC 10667</strain>
    </source>
</reference>
<dbReference type="InterPro" id="IPR028082">
    <property type="entry name" value="Peripla_BP_I"/>
</dbReference>
<dbReference type="AlphaFoldDB" id="D0LF93"/>
<accession>D0LF93</accession>
<dbReference type="Pfam" id="PF13377">
    <property type="entry name" value="Peripla_BP_3"/>
    <property type="match status" value="1"/>
</dbReference>
<dbReference type="PANTHER" id="PTHR30146:SF109">
    <property type="entry name" value="HTH-TYPE TRANSCRIPTIONAL REGULATOR GALS"/>
    <property type="match status" value="1"/>
</dbReference>
<dbReference type="InterPro" id="IPR046335">
    <property type="entry name" value="LacI/GalR-like_sensor"/>
</dbReference>
<dbReference type="Gene3D" id="3.40.50.2300">
    <property type="match status" value="2"/>
</dbReference>
<keyword evidence="2" id="KW-0238">DNA-binding</keyword>
<dbReference type="PANTHER" id="PTHR30146">
    <property type="entry name" value="LACI-RELATED TRANSCRIPTIONAL REPRESSOR"/>
    <property type="match status" value="1"/>
</dbReference>
<dbReference type="CDD" id="cd06267">
    <property type="entry name" value="PBP1_LacI_sugar_binding-like"/>
    <property type="match status" value="1"/>
</dbReference>
<dbReference type="EMBL" id="CP001802">
    <property type="protein sequence ID" value="ACY22788.1"/>
    <property type="molecule type" value="Genomic_DNA"/>
</dbReference>
<sequence length="289" mass="30608">MDRKRIGVVLSARSPFEWDLVDDLYDAADAAGYRLDMGLYSPRRSRFRVAAELAERCAAVIVVGPDRADRLDRLTSPLVVIGERIPDLDAVTIGTDEWLGGEIATQHLIDLGHTAIAHIGGGENSGAAERLRGYLDAMAAAGLREQVRVFDGDYTEQSGARVADEILDGGTPPTAVFAANDRIAVGFIAELRRRGVRVPEDISVVGYDDTEHAALAHIALTSVRQDTAQLAESGVAAVAALLGDSEESADTGGFGYYGSVALDPALTVRESTAPPRTAPTAPRFAPTAP</sequence>
<evidence type="ECO:0000256" key="2">
    <source>
        <dbReference type="ARBA" id="ARBA00023125"/>
    </source>
</evidence>
<protein>
    <submittedName>
        <fullName evidence="6">Periplasmic binding protein/LacI transcriptional regulator</fullName>
    </submittedName>
</protein>
<evidence type="ECO:0000259" key="5">
    <source>
        <dbReference type="Pfam" id="PF13377"/>
    </source>
</evidence>
<reference evidence="7" key="1">
    <citation type="submission" date="2009-10" db="EMBL/GenBank/DDBJ databases">
        <title>The complete chromosome of Gordonia bronchialis DSM 43247.</title>
        <authorList>
            <consortium name="US DOE Joint Genome Institute (JGI-PGF)"/>
            <person name="Lucas S."/>
            <person name="Copeland A."/>
            <person name="Lapidus A."/>
            <person name="Glavina del Rio T."/>
            <person name="Dalin E."/>
            <person name="Tice H."/>
            <person name="Bruce D."/>
            <person name="Goodwin L."/>
            <person name="Pitluck S."/>
            <person name="Kyrpides N."/>
            <person name="Mavromatis K."/>
            <person name="Ivanova N."/>
            <person name="Ovchinnikova G."/>
            <person name="Saunders E."/>
            <person name="Brettin T."/>
            <person name="Detter J.C."/>
            <person name="Han C."/>
            <person name="Larimer F."/>
            <person name="Land M."/>
            <person name="Hauser L."/>
            <person name="Markowitz V."/>
            <person name="Cheng J.-F."/>
            <person name="Hugenholtz P."/>
            <person name="Woyke T."/>
            <person name="Wu D."/>
            <person name="Jando M."/>
            <person name="Schneider S."/>
            <person name="Goeker M."/>
            <person name="Klenk H.-P."/>
            <person name="Eisen J.A."/>
        </authorList>
    </citation>
    <scope>NUCLEOTIDE SEQUENCE [LARGE SCALE GENOMIC DNA]</scope>
    <source>
        <strain evidence="7">ATCC 25592 / DSM 43247 / BCRC 13721 / JCM 3198 / KCTC 3076 / NBRC 16047 / NCTC 10667</strain>
    </source>
</reference>
<feature type="region of interest" description="Disordered" evidence="4">
    <location>
        <begin position="269"/>
        <end position="289"/>
    </location>
</feature>
<dbReference type="KEGG" id="gbr:Gbro_3599"/>
<feature type="domain" description="Transcriptional regulator LacI/GalR-like sensor" evidence="5">
    <location>
        <begin position="105"/>
        <end position="247"/>
    </location>
</feature>
<evidence type="ECO:0000256" key="4">
    <source>
        <dbReference type="SAM" id="MobiDB-lite"/>
    </source>
</evidence>
<feature type="compositionally biased region" description="Low complexity" evidence="4">
    <location>
        <begin position="272"/>
        <end position="289"/>
    </location>
</feature>
<dbReference type="STRING" id="526226.Gbro_3599"/>
<dbReference type="SUPFAM" id="SSF53822">
    <property type="entry name" value="Periplasmic binding protein-like I"/>
    <property type="match status" value="1"/>
</dbReference>
<dbReference type="HOGENOM" id="CLU_037628_6_1_11"/>
<dbReference type="RefSeq" id="WP_012835301.1">
    <property type="nucleotide sequence ID" value="NC_013441.1"/>
</dbReference>
<organism evidence="6 7">
    <name type="scientific">Gordonia bronchialis (strain ATCC 25592 / DSM 43247 / BCRC 13721 / JCM 3198 / KCTC 3076 / NBRC 16047 / NCTC 10667)</name>
    <name type="common">Rhodococcus bronchialis</name>
    <dbReference type="NCBI Taxonomy" id="526226"/>
    <lineage>
        <taxon>Bacteria</taxon>
        <taxon>Bacillati</taxon>
        <taxon>Actinomycetota</taxon>
        <taxon>Actinomycetes</taxon>
        <taxon>Mycobacteriales</taxon>
        <taxon>Gordoniaceae</taxon>
        <taxon>Gordonia</taxon>
    </lineage>
</organism>
<dbReference type="GO" id="GO:0000976">
    <property type="term" value="F:transcription cis-regulatory region binding"/>
    <property type="evidence" value="ECO:0007669"/>
    <property type="project" value="TreeGrafter"/>
</dbReference>
<keyword evidence="1" id="KW-0805">Transcription regulation</keyword>
<proteinExistence type="predicted"/>
<keyword evidence="3" id="KW-0804">Transcription</keyword>
<evidence type="ECO:0000313" key="7">
    <source>
        <dbReference type="Proteomes" id="UP000001219"/>
    </source>
</evidence>